<gene>
    <name evidence="2" type="ORF">KVT40_004880</name>
</gene>
<dbReference type="EMBL" id="JAESVG020000005">
    <property type="protein sequence ID" value="KAG8627397.1"/>
    <property type="molecule type" value="Genomic_DNA"/>
</dbReference>
<dbReference type="AlphaFoldDB" id="A0A8K0L1J1"/>
<dbReference type="OrthoDB" id="5043642at2759"/>
<name>A0A8K0L1J1_9PEZI</name>
<dbReference type="Pfam" id="PF11927">
    <property type="entry name" value="HODM_asu-like"/>
    <property type="match status" value="1"/>
</dbReference>
<protein>
    <recommendedName>
        <fullName evidence="4">Alpha-1,2-mannosyltransferase</fullName>
    </recommendedName>
</protein>
<dbReference type="Proteomes" id="UP000809789">
    <property type="component" value="Unassembled WGS sequence"/>
</dbReference>
<keyword evidence="1" id="KW-1133">Transmembrane helix</keyword>
<evidence type="ECO:0000313" key="3">
    <source>
        <dbReference type="Proteomes" id="UP000809789"/>
    </source>
</evidence>
<evidence type="ECO:0000256" key="1">
    <source>
        <dbReference type="SAM" id="Phobius"/>
    </source>
</evidence>
<evidence type="ECO:0000313" key="2">
    <source>
        <dbReference type="EMBL" id="KAG8627397.1"/>
    </source>
</evidence>
<accession>A0A8K0L1J1</accession>
<feature type="transmembrane region" description="Helical" evidence="1">
    <location>
        <begin position="6"/>
        <end position="24"/>
    </location>
</feature>
<keyword evidence="1" id="KW-0472">Membrane</keyword>
<keyword evidence="3" id="KW-1185">Reference proteome</keyword>
<reference evidence="2" key="1">
    <citation type="submission" date="2021-07" db="EMBL/GenBank/DDBJ databases">
        <title>Elsinoe batatas strain:CRI-CJ2 Genome sequencing and assembly.</title>
        <authorList>
            <person name="Huang L."/>
        </authorList>
    </citation>
    <scope>NUCLEOTIDE SEQUENCE</scope>
    <source>
        <strain evidence="2">CRI-CJ2</strain>
    </source>
</reference>
<sequence length="490" mass="55780">MSSSPILLIWVPFVFVSLLFLALSRRPREVLYDRFHSAIDSKTQTQHIDTKATPPQSDKLSELQRAFPPERLSIHSNQAALIEHRSQAVQDPSNCVPDDQNVFDEKYNDRLTPTGFSMSDIKALGDFPDYAKLSGVPLPTPYPAFDIDRALPRPYRPFRWAYHQTMSLTKLDPDWWLELESTYRKRITQRLSLYATHGSSVLQFLPGSELACKELMELALLFLTTRYPHYFTLTSASPSSRPTHLHNHILSTTTCLLTTPPLLVLLHNIPEDFALMLRSPSTGLYTFRAGIICSSLGWTLGTKISLPLSAIHAPVPDYAEKMAMSMDRFFSRMPCDRPIQRGSWGLEKGTPLYVPPEDEEMKTRGEQDPELSVEHVNLRVDWQTLRRLPLSGAVCFNFKAVFTPLEEMRGEPGVPALVRRILREGKRGIMEYKGTKGVEHVALPVLEEWEREQIEKGLVDKGWEVGTLEEAPFYEGWKGRWEGRQGFAAP</sequence>
<evidence type="ECO:0008006" key="4">
    <source>
        <dbReference type="Google" id="ProtNLM"/>
    </source>
</evidence>
<keyword evidence="1" id="KW-0812">Transmembrane</keyword>
<dbReference type="InterPro" id="IPR021848">
    <property type="entry name" value="HODM_asu-like"/>
</dbReference>
<organism evidence="2 3">
    <name type="scientific">Elsinoe batatas</name>
    <dbReference type="NCBI Taxonomy" id="2601811"/>
    <lineage>
        <taxon>Eukaryota</taxon>
        <taxon>Fungi</taxon>
        <taxon>Dikarya</taxon>
        <taxon>Ascomycota</taxon>
        <taxon>Pezizomycotina</taxon>
        <taxon>Dothideomycetes</taxon>
        <taxon>Dothideomycetidae</taxon>
        <taxon>Myriangiales</taxon>
        <taxon>Elsinoaceae</taxon>
        <taxon>Elsinoe</taxon>
    </lineage>
</organism>
<comment type="caution">
    <text evidence="2">The sequence shown here is derived from an EMBL/GenBank/DDBJ whole genome shotgun (WGS) entry which is preliminary data.</text>
</comment>
<proteinExistence type="predicted"/>